<evidence type="ECO:0000256" key="6">
    <source>
        <dbReference type="ARBA" id="ARBA00022865"/>
    </source>
</evidence>
<evidence type="ECO:0000256" key="5">
    <source>
        <dbReference type="ARBA" id="ARBA00022723"/>
    </source>
</evidence>
<dbReference type="GO" id="GO:0009507">
    <property type="term" value="C:chloroplast"/>
    <property type="evidence" value="ECO:0007669"/>
    <property type="project" value="UniProtKB-SubCell"/>
</dbReference>
<evidence type="ECO:0000256" key="10">
    <source>
        <dbReference type="ARBA" id="ARBA00023004"/>
    </source>
</evidence>
<keyword evidence="7" id="KW-0809">Transit peptide</keyword>
<evidence type="ECO:0000313" key="16">
    <source>
        <dbReference type="EMBL" id="DAD48774.1"/>
    </source>
</evidence>
<evidence type="ECO:0000256" key="4">
    <source>
        <dbReference type="ARBA" id="ARBA00022640"/>
    </source>
</evidence>
<keyword evidence="8" id="KW-0223">Dioxygenase</keyword>
<dbReference type="PANTHER" id="PTHR10543">
    <property type="entry name" value="BETA-CAROTENE DIOXYGENASE"/>
    <property type="match status" value="1"/>
</dbReference>
<evidence type="ECO:0000256" key="8">
    <source>
        <dbReference type="ARBA" id="ARBA00022964"/>
    </source>
</evidence>
<comment type="catalytic activity">
    <reaction evidence="12">
        <text>9'-cis-neoxanthin + O2 = (3S,5R,6R)-3,5-dihydroxy-6,7-didehydro-5,6-dihydro-12'-apo-beta-caroten-12'-al + 2-cis,4-trans-xanthoxin</text>
        <dbReference type="Rhea" id="RHEA:19677"/>
        <dbReference type="ChEBI" id="CHEBI:15379"/>
        <dbReference type="ChEBI" id="CHEBI:32304"/>
        <dbReference type="ChEBI" id="CHEBI:34596"/>
        <dbReference type="ChEBI" id="CHEBI:35306"/>
        <dbReference type="EC" id="1.13.11.51"/>
    </reaction>
</comment>
<accession>A0A822ZS78</accession>
<dbReference type="GO" id="GO:0046872">
    <property type="term" value="F:metal ion binding"/>
    <property type="evidence" value="ECO:0007669"/>
    <property type="project" value="UniProtKB-KW"/>
</dbReference>
<keyword evidence="6" id="KW-0937">Abscisic acid biosynthesis</keyword>
<evidence type="ECO:0000256" key="7">
    <source>
        <dbReference type="ARBA" id="ARBA00022946"/>
    </source>
</evidence>
<keyword evidence="3" id="KW-0150">Chloroplast</keyword>
<comment type="cofactor">
    <cofactor evidence="15">
        <name>Fe(2+)</name>
        <dbReference type="ChEBI" id="CHEBI:29033"/>
    </cofactor>
    <text evidence="15">Binds 1 Fe(2+) ion per subunit.</text>
</comment>
<dbReference type="InterPro" id="IPR004294">
    <property type="entry name" value="Carotenoid_Oase"/>
</dbReference>
<gene>
    <name evidence="16" type="ORF">HUJ06_018711</name>
</gene>
<evidence type="ECO:0000256" key="2">
    <source>
        <dbReference type="ARBA" id="ARBA00006787"/>
    </source>
</evidence>
<keyword evidence="4" id="KW-0934">Plastid</keyword>
<evidence type="ECO:0000256" key="9">
    <source>
        <dbReference type="ARBA" id="ARBA00023002"/>
    </source>
</evidence>
<dbReference type="EMBL" id="DUZY01000008">
    <property type="protein sequence ID" value="DAD48774.1"/>
    <property type="molecule type" value="Genomic_DNA"/>
</dbReference>
<dbReference type="GO" id="GO:0009688">
    <property type="term" value="P:abscisic acid biosynthetic process"/>
    <property type="evidence" value="ECO:0007669"/>
    <property type="project" value="UniProtKB-KW"/>
</dbReference>
<evidence type="ECO:0000256" key="14">
    <source>
        <dbReference type="ARBA" id="ARBA00048369"/>
    </source>
</evidence>
<comment type="catalytic activity">
    <reaction evidence="11">
        <text>9-cis-violaxanthin + O2 = (3S,5R,6S)-5,6-epoxy-3-hydroxy-5,6-dihydro-12'-apo-beta-caroten-12'-al + 2-cis,4-trans-xanthoxin</text>
        <dbReference type="Rhea" id="RHEA:16541"/>
        <dbReference type="ChEBI" id="CHEBI:15379"/>
        <dbReference type="ChEBI" id="CHEBI:32304"/>
        <dbReference type="ChEBI" id="CHEBI:34597"/>
        <dbReference type="ChEBI" id="CHEBI:35305"/>
        <dbReference type="EC" id="1.13.11.51"/>
    </reaction>
</comment>
<feature type="binding site" evidence="15">
    <location>
        <position position="142"/>
    </location>
    <ligand>
        <name>Fe cation</name>
        <dbReference type="ChEBI" id="CHEBI:24875"/>
        <note>catalytic</note>
    </ligand>
</feature>
<dbReference type="Pfam" id="PF03055">
    <property type="entry name" value="RPE65"/>
    <property type="match status" value="2"/>
</dbReference>
<evidence type="ECO:0000256" key="13">
    <source>
        <dbReference type="ARBA" id="ARBA00039007"/>
    </source>
</evidence>
<dbReference type="EC" id="1.13.11.51" evidence="13"/>
<keyword evidence="17" id="KW-1185">Reference proteome</keyword>
<evidence type="ECO:0000256" key="1">
    <source>
        <dbReference type="ARBA" id="ARBA00004229"/>
    </source>
</evidence>
<keyword evidence="5 15" id="KW-0479">Metal-binding</keyword>
<name>A0A822ZS78_NELNU</name>
<feature type="binding site" evidence="15">
    <location>
        <position position="172"/>
    </location>
    <ligand>
        <name>Fe cation</name>
        <dbReference type="ChEBI" id="CHEBI:24875"/>
        <note>catalytic</note>
    </ligand>
</feature>
<protein>
    <recommendedName>
        <fullName evidence="13">9-cis-epoxycarotenoid dioxygenase</fullName>
        <ecNumber evidence="13">1.13.11.51</ecNumber>
    </recommendedName>
</protein>
<dbReference type="GO" id="GO:0045549">
    <property type="term" value="F:9-cis-epoxycarotenoid dioxygenase activity"/>
    <property type="evidence" value="ECO:0007669"/>
    <property type="project" value="UniProtKB-EC"/>
</dbReference>
<evidence type="ECO:0000256" key="15">
    <source>
        <dbReference type="PIRSR" id="PIRSR604294-1"/>
    </source>
</evidence>
<reference evidence="16 17" key="1">
    <citation type="journal article" date="2020" name="Mol. Biol. Evol.">
        <title>Distinct Expression and Methylation Patterns for Genes with Different Fates following a Single Whole-Genome Duplication in Flowering Plants.</title>
        <authorList>
            <person name="Shi T."/>
            <person name="Rahmani R.S."/>
            <person name="Gugger P.F."/>
            <person name="Wang M."/>
            <person name="Li H."/>
            <person name="Zhang Y."/>
            <person name="Li Z."/>
            <person name="Wang Q."/>
            <person name="Van de Peer Y."/>
            <person name="Marchal K."/>
            <person name="Chen J."/>
        </authorList>
    </citation>
    <scope>NUCLEOTIDE SEQUENCE [LARGE SCALE GENOMIC DNA]</scope>
    <source>
        <tissue evidence="16">Leaf</tissue>
    </source>
</reference>
<proteinExistence type="inferred from homology"/>
<organism evidence="16 17">
    <name type="scientific">Nelumbo nucifera</name>
    <name type="common">Sacred lotus</name>
    <dbReference type="NCBI Taxonomy" id="4432"/>
    <lineage>
        <taxon>Eukaryota</taxon>
        <taxon>Viridiplantae</taxon>
        <taxon>Streptophyta</taxon>
        <taxon>Embryophyta</taxon>
        <taxon>Tracheophyta</taxon>
        <taxon>Spermatophyta</taxon>
        <taxon>Magnoliopsida</taxon>
        <taxon>Proteales</taxon>
        <taxon>Nelumbonaceae</taxon>
        <taxon>Nelumbo</taxon>
    </lineage>
</organism>
<evidence type="ECO:0000313" key="17">
    <source>
        <dbReference type="Proteomes" id="UP000607653"/>
    </source>
</evidence>
<sequence length="292" mass="32809">MGPPYEETETLDLSKRSRGPLVLFSDCIQGVYVRNDANPLFEPVVGHHFFDGDGMVYAVSTHDGSASYICPLGRPIFSKAIGELHSHSGIARLLFYARFNRRLLAMFEDDLPYQVRITPSGDLETVGRYDLQGQLQSAMIAHPKLDPYYSFSLDGQKSSDIEIPVTEPIMMHDFAITDRFVVILDQQVVFKLQEMIRDGSPVVYDKNKISWFGILDNNANAWEELKTDEVVVIGSYMTLPNSIFNECEEGLKSVLLEIRLNLRIGKSTRRSIISNSQQLNLEAGLVPPNTSS</sequence>
<keyword evidence="10 15" id="KW-0408">Iron</keyword>
<comment type="catalytic activity">
    <reaction evidence="14">
        <text>a 9-cis-epoxycarotenoid + O2 = a 12'-apo-carotenal + 2-cis,4-trans-xanthoxin</text>
        <dbReference type="Rhea" id="RHEA:23328"/>
        <dbReference type="ChEBI" id="CHEBI:15379"/>
        <dbReference type="ChEBI" id="CHEBI:32304"/>
        <dbReference type="ChEBI" id="CHEBI:51972"/>
        <dbReference type="ChEBI" id="CHEBI:51973"/>
        <dbReference type="EC" id="1.13.11.51"/>
    </reaction>
</comment>
<dbReference type="AlphaFoldDB" id="A0A822ZS78"/>
<evidence type="ECO:0000256" key="11">
    <source>
        <dbReference type="ARBA" id="ARBA00035929"/>
    </source>
</evidence>
<evidence type="ECO:0000256" key="3">
    <source>
        <dbReference type="ARBA" id="ARBA00022528"/>
    </source>
</evidence>
<evidence type="ECO:0000256" key="12">
    <source>
        <dbReference type="ARBA" id="ARBA00036784"/>
    </source>
</evidence>
<comment type="subcellular location">
    <subcellularLocation>
        <location evidence="1">Plastid</location>
        <location evidence="1">Chloroplast</location>
    </subcellularLocation>
</comment>
<dbReference type="Proteomes" id="UP000607653">
    <property type="component" value="Unassembled WGS sequence"/>
</dbReference>
<dbReference type="PANTHER" id="PTHR10543:SF26">
    <property type="entry name" value="9-CIS-EPOXYCAROTENOID DIOXYGENASE NCED3, CHLOROPLASTIC"/>
    <property type="match status" value="1"/>
</dbReference>
<comment type="similarity">
    <text evidence="2">Belongs to the carotenoid oxygenase family.</text>
</comment>
<comment type="caution">
    <text evidence="16">The sequence shown here is derived from an EMBL/GenBank/DDBJ whole genome shotgun (WGS) entry which is preliminary data.</text>
</comment>
<keyword evidence="9" id="KW-0560">Oxidoreductase</keyword>